<accession>A0AAE0YN20</accession>
<proteinExistence type="predicted"/>
<gene>
    <name evidence="1" type="ORF">RRG08_029784</name>
</gene>
<organism evidence="1 2">
    <name type="scientific">Elysia crispata</name>
    <name type="common">lettuce slug</name>
    <dbReference type="NCBI Taxonomy" id="231223"/>
    <lineage>
        <taxon>Eukaryota</taxon>
        <taxon>Metazoa</taxon>
        <taxon>Spiralia</taxon>
        <taxon>Lophotrochozoa</taxon>
        <taxon>Mollusca</taxon>
        <taxon>Gastropoda</taxon>
        <taxon>Heterobranchia</taxon>
        <taxon>Euthyneura</taxon>
        <taxon>Panpulmonata</taxon>
        <taxon>Sacoglossa</taxon>
        <taxon>Placobranchoidea</taxon>
        <taxon>Plakobranchidae</taxon>
        <taxon>Elysia</taxon>
    </lineage>
</organism>
<comment type="caution">
    <text evidence="1">The sequence shown here is derived from an EMBL/GenBank/DDBJ whole genome shotgun (WGS) entry which is preliminary data.</text>
</comment>
<protein>
    <submittedName>
        <fullName evidence="1">Uncharacterized protein</fullName>
    </submittedName>
</protein>
<dbReference type="AlphaFoldDB" id="A0AAE0YN20"/>
<evidence type="ECO:0000313" key="2">
    <source>
        <dbReference type="Proteomes" id="UP001283361"/>
    </source>
</evidence>
<evidence type="ECO:0000313" key="1">
    <source>
        <dbReference type="EMBL" id="KAK3750863.1"/>
    </source>
</evidence>
<name>A0AAE0YN20_9GAST</name>
<reference evidence="1" key="1">
    <citation type="journal article" date="2023" name="G3 (Bethesda)">
        <title>A reference genome for the long-term kleptoplast-retaining sea slug Elysia crispata morphotype clarki.</title>
        <authorList>
            <person name="Eastman K.E."/>
            <person name="Pendleton A.L."/>
            <person name="Shaikh M.A."/>
            <person name="Suttiyut T."/>
            <person name="Ogas R."/>
            <person name="Tomko P."/>
            <person name="Gavelis G."/>
            <person name="Widhalm J.R."/>
            <person name="Wisecaver J.H."/>
        </authorList>
    </citation>
    <scope>NUCLEOTIDE SEQUENCE</scope>
    <source>
        <strain evidence="1">ECLA1</strain>
    </source>
</reference>
<sequence length="159" mass="18697">MIINETEPSEEGATWCERFSGFVILFVRIERRKREVKKIGVRDSLMAHFGEVFKQCSAPFTLSELIGRIFWRVSRLQQLDCGDKTFLGYQEFEYSTRRFGESVASCLWKKSELNTKREYSIECIHWIEIIYVIQRTTRTNFGRSLIELAEFCRGGSKRG</sequence>
<dbReference type="EMBL" id="JAWDGP010005843">
    <property type="protein sequence ID" value="KAK3750863.1"/>
    <property type="molecule type" value="Genomic_DNA"/>
</dbReference>
<keyword evidence="2" id="KW-1185">Reference proteome</keyword>
<dbReference type="Proteomes" id="UP001283361">
    <property type="component" value="Unassembled WGS sequence"/>
</dbReference>